<feature type="transmembrane region" description="Helical" evidence="6">
    <location>
        <begin position="307"/>
        <end position="325"/>
    </location>
</feature>
<dbReference type="InterPro" id="IPR037185">
    <property type="entry name" value="EmrE-like"/>
</dbReference>
<dbReference type="GO" id="GO:0016020">
    <property type="term" value="C:membrane"/>
    <property type="evidence" value="ECO:0007669"/>
    <property type="project" value="UniProtKB-SubCell"/>
</dbReference>
<dbReference type="SUPFAM" id="SSF103481">
    <property type="entry name" value="Multidrug resistance efflux transporter EmrE"/>
    <property type="match status" value="2"/>
</dbReference>
<feature type="transmembrane region" description="Helical" evidence="6">
    <location>
        <begin position="131"/>
        <end position="150"/>
    </location>
</feature>
<feature type="transmembrane region" description="Helical" evidence="6">
    <location>
        <begin position="7"/>
        <end position="24"/>
    </location>
</feature>
<gene>
    <name evidence="8" type="ORF">FCM35_KLT14970</name>
</gene>
<evidence type="ECO:0000313" key="9">
    <source>
        <dbReference type="Proteomes" id="UP000623129"/>
    </source>
</evidence>
<keyword evidence="3 6" id="KW-0812">Transmembrane</keyword>
<dbReference type="InterPro" id="IPR030184">
    <property type="entry name" value="WAT1-related"/>
</dbReference>
<keyword evidence="5 6" id="KW-0472">Membrane</keyword>
<comment type="caution">
    <text evidence="8">The sequence shown here is derived from an EMBL/GenBank/DDBJ whole genome shotgun (WGS) entry which is preliminary data.</text>
</comment>
<feature type="transmembrane region" description="Helical" evidence="6">
    <location>
        <begin position="69"/>
        <end position="88"/>
    </location>
</feature>
<comment type="similarity">
    <text evidence="2 6">Belongs to the drug/metabolite transporter (DMT) superfamily. Plant drug/metabolite exporter (P-DME) (TC 2.A.7.4) family.</text>
</comment>
<sequence length="359" mass="39762">MASSTRVYLVVLLIMTLYAGAQILGKAAFNCGMDTFVFTFYRTAFGSLLLIPVALLLERKKVPPLSFKVSFKIFLQAFCGITAPANLYGLGLKYSNSTPISALFSLIPVTTFVLAFLFGMETLNLKRLHGIVKATGVLLCFVGVVVLAFYSGPELKPINHHHVHLYHANPSHDHGISTHSRATWALGVLCMTLATTCWSLWQVMQGPLLKDYPSKLLNATLQSIFGTFQTFIIALILQRNFSKWKLGFDITLLAAAYTGIFVTALVQYLQIWVIEKRGPVFLAMNLPITFVITFAISWTFLGEIVHLASVIGAVLMVGGLYNVIWGKSKEQKASKQQKQEIQEPVEYNEATISVTQTQV</sequence>
<accession>A0A833QE11</accession>
<dbReference type="EMBL" id="SWLB01000028">
    <property type="protein sequence ID" value="KAF3320836.1"/>
    <property type="molecule type" value="Genomic_DNA"/>
</dbReference>
<dbReference type="Pfam" id="PF00892">
    <property type="entry name" value="EamA"/>
    <property type="match status" value="2"/>
</dbReference>
<evidence type="ECO:0000256" key="2">
    <source>
        <dbReference type="ARBA" id="ARBA00007635"/>
    </source>
</evidence>
<name>A0A833QE11_9POAL</name>
<evidence type="ECO:0000256" key="5">
    <source>
        <dbReference type="ARBA" id="ARBA00023136"/>
    </source>
</evidence>
<dbReference type="OrthoDB" id="1718296at2759"/>
<evidence type="ECO:0000256" key="3">
    <source>
        <dbReference type="ARBA" id="ARBA00022692"/>
    </source>
</evidence>
<feature type="transmembrane region" description="Helical" evidence="6">
    <location>
        <begin position="184"/>
        <end position="204"/>
    </location>
</feature>
<feature type="domain" description="EamA" evidence="7">
    <location>
        <begin position="7"/>
        <end position="135"/>
    </location>
</feature>
<feature type="transmembrane region" description="Helical" evidence="6">
    <location>
        <begin position="216"/>
        <end position="238"/>
    </location>
</feature>
<protein>
    <recommendedName>
        <fullName evidence="6">WAT1-related protein</fullName>
    </recommendedName>
</protein>
<keyword evidence="4 6" id="KW-1133">Transmembrane helix</keyword>
<evidence type="ECO:0000256" key="6">
    <source>
        <dbReference type="RuleBase" id="RU363077"/>
    </source>
</evidence>
<proteinExistence type="inferred from homology"/>
<evidence type="ECO:0000313" key="8">
    <source>
        <dbReference type="EMBL" id="KAF3320836.1"/>
    </source>
</evidence>
<feature type="transmembrane region" description="Helical" evidence="6">
    <location>
        <begin position="250"/>
        <end position="269"/>
    </location>
</feature>
<feature type="transmembrane region" description="Helical" evidence="6">
    <location>
        <begin position="36"/>
        <end position="57"/>
    </location>
</feature>
<dbReference type="InterPro" id="IPR000620">
    <property type="entry name" value="EamA_dom"/>
</dbReference>
<evidence type="ECO:0000259" key="7">
    <source>
        <dbReference type="Pfam" id="PF00892"/>
    </source>
</evidence>
<dbReference type="PANTHER" id="PTHR31218">
    <property type="entry name" value="WAT1-RELATED PROTEIN"/>
    <property type="match status" value="1"/>
</dbReference>
<dbReference type="AlphaFoldDB" id="A0A833QE11"/>
<comment type="subcellular location">
    <subcellularLocation>
        <location evidence="1 6">Membrane</location>
        <topology evidence="1 6">Multi-pass membrane protein</topology>
    </subcellularLocation>
</comment>
<dbReference type="GO" id="GO:0022857">
    <property type="term" value="F:transmembrane transporter activity"/>
    <property type="evidence" value="ECO:0007669"/>
    <property type="project" value="InterPro"/>
</dbReference>
<evidence type="ECO:0000256" key="1">
    <source>
        <dbReference type="ARBA" id="ARBA00004141"/>
    </source>
</evidence>
<evidence type="ECO:0000256" key="4">
    <source>
        <dbReference type="ARBA" id="ARBA00022989"/>
    </source>
</evidence>
<feature type="transmembrane region" description="Helical" evidence="6">
    <location>
        <begin position="100"/>
        <end position="119"/>
    </location>
</feature>
<feature type="transmembrane region" description="Helical" evidence="6">
    <location>
        <begin position="281"/>
        <end position="301"/>
    </location>
</feature>
<dbReference type="Proteomes" id="UP000623129">
    <property type="component" value="Unassembled WGS sequence"/>
</dbReference>
<keyword evidence="9" id="KW-1185">Reference proteome</keyword>
<reference evidence="8" key="1">
    <citation type="submission" date="2020-01" db="EMBL/GenBank/DDBJ databases">
        <title>Genome sequence of Kobresia littledalei, the first chromosome-level genome in the family Cyperaceae.</title>
        <authorList>
            <person name="Qu G."/>
        </authorList>
    </citation>
    <scope>NUCLEOTIDE SEQUENCE</scope>
    <source>
        <strain evidence="8">C.B.Clarke</strain>
        <tissue evidence="8">Leaf</tissue>
    </source>
</reference>
<organism evidence="8 9">
    <name type="scientific">Carex littledalei</name>
    <dbReference type="NCBI Taxonomy" id="544730"/>
    <lineage>
        <taxon>Eukaryota</taxon>
        <taxon>Viridiplantae</taxon>
        <taxon>Streptophyta</taxon>
        <taxon>Embryophyta</taxon>
        <taxon>Tracheophyta</taxon>
        <taxon>Spermatophyta</taxon>
        <taxon>Magnoliopsida</taxon>
        <taxon>Liliopsida</taxon>
        <taxon>Poales</taxon>
        <taxon>Cyperaceae</taxon>
        <taxon>Cyperoideae</taxon>
        <taxon>Cariceae</taxon>
        <taxon>Carex</taxon>
        <taxon>Carex subgen. Euthyceras</taxon>
    </lineage>
</organism>
<feature type="domain" description="EamA" evidence="7">
    <location>
        <begin position="186"/>
        <end position="323"/>
    </location>
</feature>